<dbReference type="Pfam" id="PF12833">
    <property type="entry name" value="HTH_18"/>
    <property type="match status" value="1"/>
</dbReference>
<dbReference type="InterPro" id="IPR009057">
    <property type="entry name" value="Homeodomain-like_sf"/>
</dbReference>
<evidence type="ECO:0000256" key="1">
    <source>
        <dbReference type="ARBA" id="ARBA00023015"/>
    </source>
</evidence>
<dbReference type="Gene3D" id="3.40.50.2300">
    <property type="match status" value="1"/>
</dbReference>
<dbReference type="PROSITE" id="PS01124">
    <property type="entry name" value="HTH_ARAC_FAMILY_2"/>
    <property type="match status" value="1"/>
</dbReference>
<organism evidence="7 8">
    <name type="scientific">Candidatus Treponema excrementipullorum</name>
    <dbReference type="NCBI Taxonomy" id="2838768"/>
    <lineage>
        <taxon>Bacteria</taxon>
        <taxon>Pseudomonadati</taxon>
        <taxon>Spirochaetota</taxon>
        <taxon>Spirochaetia</taxon>
        <taxon>Spirochaetales</taxon>
        <taxon>Treponemataceae</taxon>
        <taxon>Treponema</taxon>
    </lineage>
</organism>
<dbReference type="SUPFAM" id="SSF52172">
    <property type="entry name" value="CheY-like"/>
    <property type="match status" value="1"/>
</dbReference>
<dbReference type="PROSITE" id="PS50110">
    <property type="entry name" value="RESPONSE_REGULATORY"/>
    <property type="match status" value="1"/>
</dbReference>
<gene>
    <name evidence="7" type="ORF">IAA16_09440</name>
</gene>
<dbReference type="Proteomes" id="UP000823914">
    <property type="component" value="Unassembled WGS sequence"/>
</dbReference>
<dbReference type="SMART" id="SM00448">
    <property type="entry name" value="REC"/>
    <property type="match status" value="1"/>
</dbReference>
<protein>
    <submittedName>
        <fullName evidence="7">Response regulator</fullName>
    </submittedName>
</protein>
<accession>A0A9E2L4H4</accession>
<reference evidence="7" key="1">
    <citation type="journal article" date="2021" name="PeerJ">
        <title>Extensive microbial diversity within the chicken gut microbiome revealed by metagenomics and culture.</title>
        <authorList>
            <person name="Gilroy R."/>
            <person name="Ravi A."/>
            <person name="Getino M."/>
            <person name="Pursley I."/>
            <person name="Horton D.L."/>
            <person name="Alikhan N.F."/>
            <person name="Baker D."/>
            <person name="Gharbi K."/>
            <person name="Hall N."/>
            <person name="Watson M."/>
            <person name="Adriaenssens E.M."/>
            <person name="Foster-Nyarko E."/>
            <person name="Jarju S."/>
            <person name="Secka A."/>
            <person name="Antonio M."/>
            <person name="Oren A."/>
            <person name="Chaudhuri R.R."/>
            <person name="La Ragione R."/>
            <person name="Hildebrand F."/>
            <person name="Pallen M.J."/>
        </authorList>
    </citation>
    <scope>NUCLEOTIDE SEQUENCE</scope>
    <source>
        <strain evidence="7">Gambia15-2214</strain>
    </source>
</reference>
<dbReference type="Gene3D" id="1.10.10.60">
    <property type="entry name" value="Homeodomain-like"/>
    <property type="match status" value="2"/>
</dbReference>
<dbReference type="InterPro" id="IPR018062">
    <property type="entry name" value="HTH_AraC-typ_CS"/>
</dbReference>
<keyword evidence="1" id="KW-0805">Transcription regulation</keyword>
<dbReference type="PANTHER" id="PTHR43280:SF10">
    <property type="entry name" value="REGULATORY PROTEIN POCR"/>
    <property type="match status" value="1"/>
</dbReference>
<evidence type="ECO:0000259" key="5">
    <source>
        <dbReference type="PROSITE" id="PS01124"/>
    </source>
</evidence>
<keyword evidence="2" id="KW-0238">DNA-binding</keyword>
<dbReference type="PROSITE" id="PS00041">
    <property type="entry name" value="HTH_ARAC_FAMILY_1"/>
    <property type="match status" value="1"/>
</dbReference>
<evidence type="ECO:0000256" key="2">
    <source>
        <dbReference type="ARBA" id="ARBA00023125"/>
    </source>
</evidence>
<evidence type="ECO:0000259" key="6">
    <source>
        <dbReference type="PROSITE" id="PS50110"/>
    </source>
</evidence>
<dbReference type="InterPro" id="IPR011006">
    <property type="entry name" value="CheY-like_superfamily"/>
</dbReference>
<dbReference type="Pfam" id="PF00072">
    <property type="entry name" value="Response_reg"/>
    <property type="match status" value="1"/>
</dbReference>
<feature type="domain" description="Response regulatory" evidence="6">
    <location>
        <begin position="2"/>
        <end position="119"/>
    </location>
</feature>
<dbReference type="GO" id="GO:0003700">
    <property type="term" value="F:DNA-binding transcription factor activity"/>
    <property type="evidence" value="ECO:0007669"/>
    <property type="project" value="InterPro"/>
</dbReference>
<reference evidence="7" key="2">
    <citation type="submission" date="2021-04" db="EMBL/GenBank/DDBJ databases">
        <authorList>
            <person name="Gilroy R."/>
        </authorList>
    </citation>
    <scope>NUCLEOTIDE SEQUENCE</scope>
    <source>
        <strain evidence="7">Gambia15-2214</strain>
    </source>
</reference>
<keyword evidence="3" id="KW-0804">Transcription</keyword>
<feature type="modified residue" description="4-aspartylphosphate" evidence="4">
    <location>
        <position position="54"/>
    </location>
</feature>
<feature type="domain" description="HTH araC/xylS-type" evidence="5">
    <location>
        <begin position="247"/>
        <end position="346"/>
    </location>
</feature>
<dbReference type="GO" id="GO:0043565">
    <property type="term" value="F:sequence-specific DNA binding"/>
    <property type="evidence" value="ECO:0007669"/>
    <property type="project" value="InterPro"/>
</dbReference>
<dbReference type="PANTHER" id="PTHR43280">
    <property type="entry name" value="ARAC-FAMILY TRANSCRIPTIONAL REGULATOR"/>
    <property type="match status" value="1"/>
</dbReference>
<dbReference type="AlphaFoldDB" id="A0A9E2L4H4"/>
<dbReference type="PRINTS" id="PR00032">
    <property type="entry name" value="HTHARAC"/>
</dbReference>
<evidence type="ECO:0000313" key="7">
    <source>
        <dbReference type="EMBL" id="MBU3850776.1"/>
    </source>
</evidence>
<sequence>MKVLLVDDDYIALEGLSKMLHWDKFEGQIIGCVSDGLEAISVIQQQVPDVVISDIKMPRMDGIELAQYLYTNHRSVRIILLSGHGEFEYAQKALQYRVFSYILKPITRTKVEELEEQLIHINNELKTKNTLRNLSSNDDLQTRIVAILNKGSTKELQDLVYSGEVASALLNDREGTLGITLLNWLFSHQKEIGKNQILLSELKKKCFEDYWTLKTPQERRDFLLSCYLETMSYSESQKSEHIKPIVSRCIQIIHQQFRDPFFNISQLADQMNISPPYLSTIFKKYTGQNISSYLSQQRLTHAQNLLKDVSIPIQDVCVQSGYEDPHYFARVFKNKTGVTPSEYRNLYGLGDFQNNVSENKG</sequence>
<dbReference type="InterPro" id="IPR001789">
    <property type="entry name" value="Sig_transdc_resp-reg_receiver"/>
</dbReference>
<evidence type="ECO:0000256" key="4">
    <source>
        <dbReference type="PROSITE-ProRule" id="PRU00169"/>
    </source>
</evidence>
<proteinExistence type="predicted"/>
<keyword evidence="4" id="KW-0597">Phosphoprotein</keyword>
<name>A0A9E2L4H4_9SPIR</name>
<evidence type="ECO:0000256" key="3">
    <source>
        <dbReference type="ARBA" id="ARBA00023163"/>
    </source>
</evidence>
<dbReference type="EMBL" id="JAHLFV010000217">
    <property type="protein sequence ID" value="MBU3850776.1"/>
    <property type="molecule type" value="Genomic_DNA"/>
</dbReference>
<dbReference type="InterPro" id="IPR020449">
    <property type="entry name" value="Tscrpt_reg_AraC-type_HTH"/>
</dbReference>
<dbReference type="SMART" id="SM00342">
    <property type="entry name" value="HTH_ARAC"/>
    <property type="match status" value="1"/>
</dbReference>
<dbReference type="GO" id="GO:0000160">
    <property type="term" value="P:phosphorelay signal transduction system"/>
    <property type="evidence" value="ECO:0007669"/>
    <property type="project" value="InterPro"/>
</dbReference>
<comment type="caution">
    <text evidence="7">The sequence shown here is derived from an EMBL/GenBank/DDBJ whole genome shotgun (WGS) entry which is preliminary data.</text>
</comment>
<dbReference type="CDD" id="cd17536">
    <property type="entry name" value="REC_YesN-like"/>
    <property type="match status" value="1"/>
</dbReference>
<dbReference type="InterPro" id="IPR018060">
    <property type="entry name" value="HTH_AraC"/>
</dbReference>
<dbReference type="SUPFAM" id="SSF46689">
    <property type="entry name" value="Homeodomain-like"/>
    <property type="match status" value="2"/>
</dbReference>
<evidence type="ECO:0000313" key="8">
    <source>
        <dbReference type="Proteomes" id="UP000823914"/>
    </source>
</evidence>